<name>A0AAD3SBH3_NEPGR</name>
<dbReference type="GO" id="GO:0003723">
    <property type="term" value="F:RNA binding"/>
    <property type="evidence" value="ECO:0007669"/>
    <property type="project" value="InterPro"/>
</dbReference>
<accession>A0AAD3SBH3</accession>
<keyword evidence="3" id="KW-1185">Reference proteome</keyword>
<evidence type="ECO:0000313" key="2">
    <source>
        <dbReference type="EMBL" id="GMH07987.1"/>
    </source>
</evidence>
<dbReference type="InterPro" id="IPR021099">
    <property type="entry name" value="PORR_domain"/>
</dbReference>
<dbReference type="EMBL" id="BSYO01000007">
    <property type="protein sequence ID" value="GMH07987.1"/>
    <property type="molecule type" value="Genomic_DNA"/>
</dbReference>
<gene>
    <name evidence="2" type="ORF">Nepgr_009827</name>
</gene>
<feature type="domain" description="PORR" evidence="1">
    <location>
        <begin position="125"/>
        <end position="452"/>
    </location>
</feature>
<dbReference type="AlphaFoldDB" id="A0AAD3SBH3"/>
<dbReference type="PANTHER" id="PTHR31476:SF3">
    <property type="entry name" value="UBIQUITIN CARBOXYL-TERMINAL HYDROLASE FAMILY PROTEIN"/>
    <property type="match status" value="1"/>
</dbReference>
<reference evidence="2" key="1">
    <citation type="submission" date="2023-05" db="EMBL/GenBank/DDBJ databases">
        <title>Nepenthes gracilis genome sequencing.</title>
        <authorList>
            <person name="Fukushima K."/>
        </authorList>
    </citation>
    <scope>NUCLEOTIDE SEQUENCE</scope>
    <source>
        <strain evidence="2">SING2019-196</strain>
    </source>
</reference>
<sequence>MSRRSRLAPHSVGHLSCISVERNTNTCFSDFFFLNETRAQFQIQVPEAPSSKIVISPKFFPILGFFSLPYSGMLLNTRTVATYLNCPFSTNFYPSISSISKSGVRILLQFQLEKSISSLKVIWRKDRNLDRAIVKDNKWRLCARVVKEVLNEPGQTIPLRYLEKRRERLKLKVRAKTFINENPGLFDTYLDRIKPNSELVPFVRPSDRLFGFLESKRRFLSENELLIVEKLCKLLMMSKDKVISVDKLLHVKREFGFPEYFLSDLVPKYSNYFRLLGSSSPKFLELVSWELEFGKSVIMKRAEEEETLTGIRVRPAFNWKLPPGFFIRKEMREWVRDWMEMPYISPYDDASHFNPASPEMEKRMVGVLHELLSLSLFKRVPVPILGKLGEEYMFSNAFSSVFTRHSGIFYMSLKGGIKTAMLREAYRDDVLINRDPLLKINDKFVELLEEGWRERTEQLRAMNNFEGIEARRQIQYISEGAECLIGMALNSGWQLESEELQMIFGSSLDSSLHRSSSTHVIIDSSIWEIQYIFNFNTSHESGVNSISSQQSGRICPRAILVTTMI</sequence>
<dbReference type="PANTHER" id="PTHR31476">
    <property type="entry name" value="PROTEIN WHAT'S THIS FACTOR 1 HOMOLOG, CHLOROPLASTIC"/>
    <property type="match status" value="1"/>
</dbReference>
<evidence type="ECO:0000313" key="3">
    <source>
        <dbReference type="Proteomes" id="UP001279734"/>
    </source>
</evidence>
<evidence type="ECO:0000259" key="1">
    <source>
        <dbReference type="Pfam" id="PF11955"/>
    </source>
</evidence>
<organism evidence="2 3">
    <name type="scientific">Nepenthes gracilis</name>
    <name type="common">Slender pitcher plant</name>
    <dbReference type="NCBI Taxonomy" id="150966"/>
    <lineage>
        <taxon>Eukaryota</taxon>
        <taxon>Viridiplantae</taxon>
        <taxon>Streptophyta</taxon>
        <taxon>Embryophyta</taxon>
        <taxon>Tracheophyta</taxon>
        <taxon>Spermatophyta</taxon>
        <taxon>Magnoliopsida</taxon>
        <taxon>eudicotyledons</taxon>
        <taxon>Gunneridae</taxon>
        <taxon>Pentapetalae</taxon>
        <taxon>Caryophyllales</taxon>
        <taxon>Nepenthaceae</taxon>
        <taxon>Nepenthes</taxon>
    </lineage>
</organism>
<dbReference type="InterPro" id="IPR045040">
    <property type="entry name" value="PORR_fam"/>
</dbReference>
<proteinExistence type="predicted"/>
<dbReference type="Pfam" id="PF11955">
    <property type="entry name" value="PORR"/>
    <property type="match status" value="1"/>
</dbReference>
<dbReference type="Proteomes" id="UP001279734">
    <property type="component" value="Unassembled WGS sequence"/>
</dbReference>
<comment type="caution">
    <text evidence="2">The sequence shown here is derived from an EMBL/GenBank/DDBJ whole genome shotgun (WGS) entry which is preliminary data.</text>
</comment>
<protein>
    <recommendedName>
        <fullName evidence="1">PORR domain-containing protein</fullName>
    </recommendedName>
</protein>